<organism evidence="4 5">
    <name type="scientific">Thermococcus barophilus</name>
    <dbReference type="NCBI Taxonomy" id="55802"/>
    <lineage>
        <taxon>Archaea</taxon>
        <taxon>Methanobacteriati</taxon>
        <taxon>Methanobacteriota</taxon>
        <taxon>Thermococci</taxon>
        <taxon>Thermococcales</taxon>
        <taxon>Thermococcaceae</taxon>
        <taxon>Thermococcus</taxon>
    </lineage>
</organism>
<protein>
    <recommendedName>
        <fullName evidence="3">Protein-glutamine gamma-glutamyltransferase-like C-terminal domain-containing protein</fullName>
    </recommendedName>
</protein>
<dbReference type="Pfam" id="PF13559">
    <property type="entry name" value="DUF4129"/>
    <property type="match status" value="1"/>
</dbReference>
<dbReference type="AlphaFoldDB" id="A0A0S1XEB5"/>
<accession>A0A0S1XEB5</accession>
<name>A0A0S1XEB5_THEBA</name>
<sequence>MALIMSGQAKIEEIPKGSQNYYWVGLFFGIIVIAAGFIIIQILLSWQDLPTKRRNEGINQQIIVAIFAGTLMLSLPLLYMAYKAQLSPMVANNTTTQGVYVVNGSYHVTYYEKYFRNPVFQGSSNVGVILYGVFGVVSATLIYLSMVFYKDLNAKRKIKKLKKEVQEFDKRLKEEGISFIGDPKDIVVKLYKNAVIWLEILGIPYRESWTHWEHAERVRYKHDAYVELARLFEKAKYAPEKVTMEDAKRAYELYLIIKGEGHES</sequence>
<dbReference type="EMBL" id="CP013050">
    <property type="protein sequence ID" value="ALM76119.1"/>
    <property type="molecule type" value="Genomic_DNA"/>
</dbReference>
<keyword evidence="1" id="KW-0175">Coiled coil</keyword>
<feature type="domain" description="Protein-glutamine gamma-glutamyltransferase-like C-terminal" evidence="3">
    <location>
        <begin position="190"/>
        <end position="254"/>
    </location>
</feature>
<dbReference type="STRING" id="55802.TBCH5v1_2220"/>
<evidence type="ECO:0000313" key="5">
    <source>
        <dbReference type="Proteomes" id="UP000066042"/>
    </source>
</evidence>
<evidence type="ECO:0000259" key="3">
    <source>
        <dbReference type="Pfam" id="PF13559"/>
    </source>
</evidence>
<keyword evidence="2" id="KW-0812">Transmembrane</keyword>
<reference evidence="4 5" key="1">
    <citation type="journal article" date="2016" name="Genome Announc.">
        <title>Complete genome sequence of the hyperthermophilic and piezophilic archaeon Thermococcus barophilus Ch5, capable of growth at the expense of hydrogenogenesis from carbon monoxide and formate.</title>
        <authorList>
            <person name="Oger P."/>
            <person name="Sokolova T.G."/>
            <person name="Kozhevnikova D.A."/>
            <person name="Taranov E.A."/>
            <person name="Vannier P."/>
            <person name="Lee H.S."/>
            <person name="Kwon K.K."/>
            <person name="Kang S.G."/>
            <person name="Lee J.H."/>
            <person name="Bonch-Osmolovskaya E.A."/>
            <person name="Lebedinsky A.V."/>
        </authorList>
    </citation>
    <scope>NUCLEOTIDE SEQUENCE [LARGE SCALE GENOMIC DNA]</scope>
    <source>
        <strain evidence="5">Ch5</strain>
    </source>
</reference>
<evidence type="ECO:0000256" key="2">
    <source>
        <dbReference type="SAM" id="Phobius"/>
    </source>
</evidence>
<evidence type="ECO:0000313" key="4">
    <source>
        <dbReference type="EMBL" id="ALM76119.1"/>
    </source>
</evidence>
<feature type="transmembrane region" description="Helical" evidence="2">
    <location>
        <begin position="58"/>
        <end position="82"/>
    </location>
</feature>
<dbReference type="Proteomes" id="UP000066042">
    <property type="component" value="Chromosome"/>
</dbReference>
<dbReference type="InterPro" id="IPR025403">
    <property type="entry name" value="TgpA-like_C"/>
</dbReference>
<feature type="coiled-coil region" evidence="1">
    <location>
        <begin position="151"/>
        <end position="178"/>
    </location>
</feature>
<evidence type="ECO:0000256" key="1">
    <source>
        <dbReference type="SAM" id="Coils"/>
    </source>
</evidence>
<proteinExistence type="predicted"/>
<feature type="transmembrane region" description="Helical" evidence="2">
    <location>
        <begin position="20"/>
        <end position="46"/>
    </location>
</feature>
<keyword evidence="2" id="KW-0472">Membrane</keyword>
<dbReference type="PATRIC" id="fig|55802.8.peg.2202"/>
<keyword evidence="2" id="KW-1133">Transmembrane helix</keyword>
<feature type="transmembrane region" description="Helical" evidence="2">
    <location>
        <begin position="128"/>
        <end position="149"/>
    </location>
</feature>
<gene>
    <name evidence="4" type="ORF">TBCH5v1_2220</name>
</gene>